<evidence type="ECO:0000256" key="1">
    <source>
        <dbReference type="SAM" id="MobiDB-lite"/>
    </source>
</evidence>
<dbReference type="GO" id="GO:0051256">
    <property type="term" value="P:mitotic spindle midzone assembly"/>
    <property type="evidence" value="ECO:0007669"/>
    <property type="project" value="TreeGrafter"/>
</dbReference>
<dbReference type="Proteomes" id="UP000078200">
    <property type="component" value="Unassembled WGS sequence"/>
</dbReference>
<feature type="domain" description="Rho-GAP" evidence="2">
    <location>
        <begin position="38"/>
        <end position="198"/>
    </location>
</feature>
<dbReference type="GO" id="GO:0032154">
    <property type="term" value="C:cleavage furrow"/>
    <property type="evidence" value="ECO:0007669"/>
    <property type="project" value="TreeGrafter"/>
</dbReference>
<dbReference type="PANTHER" id="PTHR46199">
    <property type="entry name" value="RAC GTPASE-ACTIVATING PROTEIN 1"/>
    <property type="match status" value="1"/>
</dbReference>
<dbReference type="GO" id="GO:0005096">
    <property type="term" value="F:GTPase activator activity"/>
    <property type="evidence" value="ECO:0007669"/>
    <property type="project" value="TreeGrafter"/>
</dbReference>
<dbReference type="VEuPathDB" id="VectorBase:GAUT033707"/>
<organism evidence="3 4">
    <name type="scientific">Glossina austeni</name>
    <name type="common">Savannah tsetse fly</name>
    <dbReference type="NCBI Taxonomy" id="7395"/>
    <lineage>
        <taxon>Eukaryota</taxon>
        <taxon>Metazoa</taxon>
        <taxon>Ecdysozoa</taxon>
        <taxon>Arthropoda</taxon>
        <taxon>Hexapoda</taxon>
        <taxon>Insecta</taxon>
        <taxon>Pterygota</taxon>
        <taxon>Neoptera</taxon>
        <taxon>Endopterygota</taxon>
        <taxon>Diptera</taxon>
        <taxon>Brachycera</taxon>
        <taxon>Muscomorpha</taxon>
        <taxon>Hippoboscoidea</taxon>
        <taxon>Glossinidae</taxon>
        <taxon>Glossina</taxon>
    </lineage>
</organism>
<dbReference type="GO" id="GO:0030496">
    <property type="term" value="C:midbody"/>
    <property type="evidence" value="ECO:0007669"/>
    <property type="project" value="TreeGrafter"/>
</dbReference>
<dbReference type="SUPFAM" id="SSF48350">
    <property type="entry name" value="GTPase activation domain, GAP"/>
    <property type="match status" value="1"/>
</dbReference>
<dbReference type="AlphaFoldDB" id="A0A1A9VDE9"/>
<sequence>MGNKRLRLSAANTSSVGRKSPDTKAIGANMKVVMSPKGQVESIIETVPAQVRYRDTLGDVECVDDIYTPQKAVFSRTTSPPITSVTTKTIKMLKFSDMHQFKSAPYLGNICVLVLRGCIKDFLRSLSEPLIPNALPRNFFIALLNTSEEDIARDLTHAVNGLPHPNQDILAFLILSFQGVDDTPEDLMENWAVVFTFL</sequence>
<dbReference type="GO" id="GO:0007266">
    <property type="term" value="P:Rho protein signal transduction"/>
    <property type="evidence" value="ECO:0007669"/>
    <property type="project" value="TreeGrafter"/>
</dbReference>
<name>A0A1A9VDE9_GLOAU</name>
<dbReference type="STRING" id="7395.A0A1A9VDE9"/>
<protein>
    <recommendedName>
        <fullName evidence="2">Rho-GAP domain-containing protein</fullName>
    </recommendedName>
</protein>
<evidence type="ECO:0000313" key="3">
    <source>
        <dbReference type="EnsemblMetazoa" id="GAUT033707-PA"/>
    </source>
</evidence>
<dbReference type="PROSITE" id="PS50238">
    <property type="entry name" value="RHOGAP"/>
    <property type="match status" value="1"/>
</dbReference>
<dbReference type="GO" id="GO:0000281">
    <property type="term" value="P:mitotic cytokinesis"/>
    <property type="evidence" value="ECO:0007669"/>
    <property type="project" value="TreeGrafter"/>
</dbReference>
<dbReference type="GO" id="GO:0051233">
    <property type="term" value="C:spindle midzone"/>
    <property type="evidence" value="ECO:0007669"/>
    <property type="project" value="TreeGrafter"/>
</dbReference>
<dbReference type="PANTHER" id="PTHR46199:SF3">
    <property type="entry name" value="RAC GTPASE-ACTIVATING PROTEIN 1"/>
    <property type="match status" value="1"/>
</dbReference>
<evidence type="ECO:0000313" key="4">
    <source>
        <dbReference type="Proteomes" id="UP000078200"/>
    </source>
</evidence>
<proteinExistence type="predicted"/>
<keyword evidence="4" id="KW-1185">Reference proteome</keyword>
<accession>A0A1A9VDE9</accession>
<dbReference type="InterPro" id="IPR000198">
    <property type="entry name" value="RhoGAP_dom"/>
</dbReference>
<dbReference type="EnsemblMetazoa" id="GAUT033707-RA">
    <property type="protein sequence ID" value="GAUT033707-PA"/>
    <property type="gene ID" value="GAUT033707"/>
</dbReference>
<dbReference type="GO" id="GO:0005634">
    <property type="term" value="C:nucleus"/>
    <property type="evidence" value="ECO:0007669"/>
    <property type="project" value="TreeGrafter"/>
</dbReference>
<reference evidence="3" key="1">
    <citation type="submission" date="2020-05" db="UniProtKB">
        <authorList>
            <consortium name="EnsemblMetazoa"/>
        </authorList>
    </citation>
    <scope>IDENTIFICATION</scope>
    <source>
        <strain evidence="3">TTRI</strain>
    </source>
</reference>
<dbReference type="Gene3D" id="1.10.555.10">
    <property type="entry name" value="Rho GTPase activation protein"/>
    <property type="match status" value="1"/>
</dbReference>
<feature type="region of interest" description="Disordered" evidence="1">
    <location>
        <begin position="1"/>
        <end position="22"/>
    </location>
</feature>
<evidence type="ECO:0000259" key="2">
    <source>
        <dbReference type="PROSITE" id="PS50238"/>
    </source>
</evidence>
<dbReference type="Pfam" id="PF00620">
    <property type="entry name" value="RhoGAP"/>
    <property type="match status" value="1"/>
</dbReference>
<dbReference type="InterPro" id="IPR008936">
    <property type="entry name" value="Rho_GTPase_activation_prot"/>
</dbReference>
<dbReference type="GO" id="GO:0097149">
    <property type="term" value="C:centralspindlin complex"/>
    <property type="evidence" value="ECO:0007669"/>
    <property type="project" value="TreeGrafter"/>
</dbReference>